<feature type="region of interest" description="Disordered" evidence="1">
    <location>
        <begin position="1"/>
        <end position="24"/>
    </location>
</feature>
<dbReference type="InterPro" id="IPR001810">
    <property type="entry name" value="F-box_dom"/>
</dbReference>
<evidence type="ECO:0000259" key="2">
    <source>
        <dbReference type="PROSITE" id="PS50181"/>
    </source>
</evidence>
<dbReference type="Proteomes" id="UP001161017">
    <property type="component" value="Unassembled WGS sequence"/>
</dbReference>
<gene>
    <name evidence="3" type="ORF">OHK93_004209</name>
</gene>
<evidence type="ECO:0000313" key="4">
    <source>
        <dbReference type="Proteomes" id="UP001161017"/>
    </source>
</evidence>
<name>A0AA43QKK4_9LECA</name>
<dbReference type="PROSITE" id="PS50181">
    <property type="entry name" value="FBOX"/>
    <property type="match status" value="1"/>
</dbReference>
<sequence length="226" mass="25322">MATKPSDGVQRNGYQAYPSPPRTPKCTIYESGGSSQLLCVEIKSTPQTRPTSRPVYSNCNERDYSKFVSPSKRRVFEEIPDEPLFNTQFPIRKEPVGRKGLSKIERLPNEVILQIAGQLRLSELVTLSVASPMIRTIISAPAVGMLNTEAVMYWIFGYERPGTPLNRSCRNVAGPLLSRGELRSMLDHLSLNEQISDDVYEAWIYGLDQQDAQVRELEAGSRMVAV</sequence>
<reference evidence="3" key="1">
    <citation type="journal article" date="2023" name="Genome Biol. Evol.">
        <title>First Whole Genome Sequence and Flow Cytometry Genome Size Data for the Lichen-Forming Fungus Ramalina farinacea (Ascomycota).</title>
        <authorList>
            <person name="Llewellyn T."/>
            <person name="Mian S."/>
            <person name="Hill R."/>
            <person name="Leitch I.J."/>
            <person name="Gaya E."/>
        </authorList>
    </citation>
    <scope>NUCLEOTIDE SEQUENCE</scope>
    <source>
        <strain evidence="3">LIQ254RAFAR</strain>
    </source>
</reference>
<evidence type="ECO:0000313" key="3">
    <source>
        <dbReference type="EMBL" id="MDI1486020.1"/>
    </source>
</evidence>
<organism evidence="3 4">
    <name type="scientific">Ramalina farinacea</name>
    <dbReference type="NCBI Taxonomy" id="258253"/>
    <lineage>
        <taxon>Eukaryota</taxon>
        <taxon>Fungi</taxon>
        <taxon>Dikarya</taxon>
        <taxon>Ascomycota</taxon>
        <taxon>Pezizomycotina</taxon>
        <taxon>Lecanoromycetes</taxon>
        <taxon>OSLEUM clade</taxon>
        <taxon>Lecanoromycetidae</taxon>
        <taxon>Lecanorales</taxon>
        <taxon>Lecanorineae</taxon>
        <taxon>Ramalinaceae</taxon>
        <taxon>Ramalina</taxon>
    </lineage>
</organism>
<comment type="caution">
    <text evidence="3">The sequence shown here is derived from an EMBL/GenBank/DDBJ whole genome shotgun (WGS) entry which is preliminary data.</text>
</comment>
<accession>A0AA43QKK4</accession>
<feature type="domain" description="F-box" evidence="2">
    <location>
        <begin position="101"/>
        <end position="138"/>
    </location>
</feature>
<protein>
    <recommendedName>
        <fullName evidence="2">F-box domain-containing protein</fullName>
    </recommendedName>
</protein>
<dbReference type="AlphaFoldDB" id="A0AA43QKK4"/>
<proteinExistence type="predicted"/>
<dbReference type="EMBL" id="JAPUFD010000002">
    <property type="protein sequence ID" value="MDI1486020.1"/>
    <property type="molecule type" value="Genomic_DNA"/>
</dbReference>
<keyword evidence="4" id="KW-1185">Reference proteome</keyword>
<evidence type="ECO:0000256" key="1">
    <source>
        <dbReference type="SAM" id="MobiDB-lite"/>
    </source>
</evidence>